<proteinExistence type="predicted"/>
<keyword evidence="1" id="KW-0812">Transmembrane</keyword>
<keyword evidence="1" id="KW-1133">Transmembrane helix</keyword>
<protein>
    <submittedName>
        <fullName evidence="2">Uncharacterized protein</fullName>
    </submittedName>
</protein>
<name>A0A2M6WVL9_9BACT</name>
<comment type="caution">
    <text evidence="2">The sequence shown here is derived from an EMBL/GenBank/DDBJ whole genome shotgun (WGS) entry which is preliminary data.</text>
</comment>
<gene>
    <name evidence="2" type="ORF">COT82_00955</name>
</gene>
<evidence type="ECO:0000313" key="3">
    <source>
        <dbReference type="Proteomes" id="UP000230481"/>
    </source>
</evidence>
<organism evidence="2 3">
    <name type="scientific">Candidatus Campbellbacteria bacterium CG10_big_fil_rev_8_21_14_0_10_35_52</name>
    <dbReference type="NCBI Taxonomy" id="1974527"/>
    <lineage>
        <taxon>Bacteria</taxon>
        <taxon>Candidatus Campbelliibacteriota</taxon>
    </lineage>
</organism>
<evidence type="ECO:0000256" key="1">
    <source>
        <dbReference type="SAM" id="Phobius"/>
    </source>
</evidence>
<evidence type="ECO:0000313" key="2">
    <source>
        <dbReference type="EMBL" id="PIT96843.1"/>
    </source>
</evidence>
<sequence>MTIKNNIKNFFKKRNKKTKRYEYNISSAERIWKIIFTIFILLNIAIAVFSGYLFFQINDGEIFKTGIDESFIINTIDRTILRDTLSLFEEKAFRFEELEKNNVIIADPSL</sequence>
<dbReference type="Proteomes" id="UP000230481">
    <property type="component" value="Unassembled WGS sequence"/>
</dbReference>
<reference evidence="3" key="1">
    <citation type="submission" date="2017-09" db="EMBL/GenBank/DDBJ databases">
        <title>Depth-based differentiation of microbial function through sediment-hosted aquifers and enrichment of novel symbionts in the deep terrestrial subsurface.</title>
        <authorList>
            <person name="Probst A.J."/>
            <person name="Ladd B."/>
            <person name="Jarett J.K."/>
            <person name="Geller-Mcgrath D.E."/>
            <person name="Sieber C.M.K."/>
            <person name="Emerson J.B."/>
            <person name="Anantharaman K."/>
            <person name="Thomas B.C."/>
            <person name="Malmstrom R."/>
            <person name="Stieglmeier M."/>
            <person name="Klingl A."/>
            <person name="Woyke T."/>
            <person name="Ryan C.M."/>
            <person name="Banfield J.F."/>
        </authorList>
    </citation>
    <scope>NUCLEOTIDE SEQUENCE [LARGE SCALE GENOMIC DNA]</scope>
</reference>
<keyword evidence="1" id="KW-0472">Membrane</keyword>
<accession>A0A2M6WVL9</accession>
<feature type="transmembrane region" description="Helical" evidence="1">
    <location>
        <begin position="31"/>
        <end position="55"/>
    </location>
</feature>
<dbReference type="AlphaFoldDB" id="A0A2M6WVL9"/>
<dbReference type="EMBL" id="PFAA01000023">
    <property type="protein sequence ID" value="PIT96843.1"/>
    <property type="molecule type" value="Genomic_DNA"/>
</dbReference>